<evidence type="ECO:0000313" key="1">
    <source>
        <dbReference type="EMBL" id="KGM01140.1"/>
    </source>
</evidence>
<dbReference type="Proteomes" id="UP000029833">
    <property type="component" value="Unassembled WGS sequence"/>
</dbReference>
<organism evidence="1 2">
    <name type="scientific">Cellulomonas cellasea DSM 20118</name>
    <dbReference type="NCBI Taxonomy" id="1408250"/>
    <lineage>
        <taxon>Bacteria</taxon>
        <taxon>Bacillati</taxon>
        <taxon>Actinomycetota</taxon>
        <taxon>Actinomycetes</taxon>
        <taxon>Micrococcales</taxon>
        <taxon>Cellulomonadaceae</taxon>
        <taxon>Cellulomonas</taxon>
    </lineage>
</organism>
<protein>
    <submittedName>
        <fullName evidence="1">Uncharacterized protein</fullName>
    </submittedName>
</protein>
<dbReference type="EMBL" id="AXNT01000130">
    <property type="protein sequence ID" value="KGM01140.1"/>
    <property type="molecule type" value="Genomic_DNA"/>
</dbReference>
<gene>
    <name evidence="1" type="ORF">Q760_03620</name>
</gene>
<proteinExistence type="predicted"/>
<keyword evidence="2" id="KW-1185">Reference proteome</keyword>
<evidence type="ECO:0000313" key="2">
    <source>
        <dbReference type="Proteomes" id="UP000029833"/>
    </source>
</evidence>
<accession>A0A0A0B2T1</accession>
<name>A0A0A0B2T1_9CELL</name>
<dbReference type="STRING" id="1408250.Q760_03620"/>
<comment type="caution">
    <text evidence="1">The sequence shown here is derived from an EMBL/GenBank/DDBJ whole genome shotgun (WGS) entry which is preliminary data.</text>
</comment>
<dbReference type="RefSeq" id="WP_248784353.1">
    <property type="nucleotide sequence ID" value="NZ_AXNT01000130.1"/>
</dbReference>
<dbReference type="AlphaFoldDB" id="A0A0A0B2T1"/>
<sequence length="125" mass="13243">MSADQGIAAPAGMHAGLHAVTAPAWDAAWSHALTELELDVAEAEALLRADHAGPVELRSQQWVPPTGLGPLPAPLVERAQALLDRQLDVARRTAAAALLSRRHLVAVDAMRERPPAVPVYLDTQG</sequence>
<reference evidence="1 2" key="1">
    <citation type="submission" date="2013-10" db="EMBL/GenBank/DDBJ databases">
        <authorList>
            <person name="Wang G."/>
            <person name="Zhuang W."/>
        </authorList>
    </citation>
    <scope>NUCLEOTIDE SEQUENCE [LARGE SCALE GENOMIC DNA]</scope>
    <source>
        <strain evidence="1 2">DSM 20118</strain>
    </source>
</reference>